<dbReference type="EMBL" id="BAAFJT010000001">
    <property type="protein sequence ID" value="GAB0175687.1"/>
    <property type="molecule type" value="Genomic_DNA"/>
</dbReference>
<gene>
    <name evidence="1" type="ORF">GRJ2_000033900</name>
</gene>
<keyword evidence="2" id="KW-1185">Reference proteome</keyword>
<evidence type="ECO:0000313" key="2">
    <source>
        <dbReference type="Proteomes" id="UP001623348"/>
    </source>
</evidence>
<dbReference type="Proteomes" id="UP001623348">
    <property type="component" value="Unassembled WGS sequence"/>
</dbReference>
<evidence type="ECO:0000313" key="1">
    <source>
        <dbReference type="EMBL" id="GAB0175687.1"/>
    </source>
</evidence>
<reference evidence="1 2" key="1">
    <citation type="submission" date="2024-06" db="EMBL/GenBank/DDBJ databases">
        <title>The draft genome of Grus japonensis, version 3.</title>
        <authorList>
            <person name="Nabeshima K."/>
            <person name="Suzuki S."/>
            <person name="Onuma M."/>
        </authorList>
    </citation>
    <scope>NUCLEOTIDE SEQUENCE [LARGE SCALE GENOMIC DNA]</scope>
    <source>
        <strain evidence="1 2">451A</strain>
    </source>
</reference>
<evidence type="ECO:0008006" key="3">
    <source>
        <dbReference type="Google" id="ProtNLM"/>
    </source>
</evidence>
<accession>A0ABC9VV59</accession>
<dbReference type="PANTHER" id="PTHR33395:SF22">
    <property type="entry name" value="REVERSE TRANSCRIPTASE DOMAIN-CONTAINING PROTEIN"/>
    <property type="match status" value="1"/>
</dbReference>
<dbReference type="PANTHER" id="PTHR33395">
    <property type="entry name" value="TRANSCRIPTASE, PUTATIVE-RELATED-RELATED"/>
    <property type="match status" value="1"/>
</dbReference>
<comment type="caution">
    <text evidence="1">The sequence shown here is derived from an EMBL/GenBank/DDBJ whole genome shotgun (WGS) entry which is preliminary data.</text>
</comment>
<sequence>MRRSTMLDIALAKKEGLVENRKLKGRVGSSDHEMVEFNILRAARRSHSKLTTPDFRRADCGLFRDLLGRIPWDKALEGQGAQDSWLIFKGHLLQAQERCIPTKRMTGKNTRKPAWMNKELLDKLRHKKDAYRGWKQGQVAWKEYRETV</sequence>
<dbReference type="AlphaFoldDB" id="A0ABC9VV59"/>
<proteinExistence type="predicted"/>
<organism evidence="1 2">
    <name type="scientific">Grus japonensis</name>
    <name type="common">Japanese crane</name>
    <name type="synonym">Red-crowned crane</name>
    <dbReference type="NCBI Taxonomy" id="30415"/>
    <lineage>
        <taxon>Eukaryota</taxon>
        <taxon>Metazoa</taxon>
        <taxon>Chordata</taxon>
        <taxon>Craniata</taxon>
        <taxon>Vertebrata</taxon>
        <taxon>Euteleostomi</taxon>
        <taxon>Archelosauria</taxon>
        <taxon>Archosauria</taxon>
        <taxon>Dinosauria</taxon>
        <taxon>Saurischia</taxon>
        <taxon>Theropoda</taxon>
        <taxon>Coelurosauria</taxon>
        <taxon>Aves</taxon>
        <taxon>Neognathae</taxon>
        <taxon>Neoaves</taxon>
        <taxon>Gruiformes</taxon>
        <taxon>Gruidae</taxon>
        <taxon>Grus</taxon>
    </lineage>
</organism>
<protein>
    <recommendedName>
        <fullName evidence="3">Glycerol kinase</fullName>
    </recommendedName>
</protein>
<name>A0ABC9VV59_GRUJA</name>